<dbReference type="InterPro" id="IPR023753">
    <property type="entry name" value="FAD/NAD-binding_dom"/>
</dbReference>
<dbReference type="PANTHER" id="PTHR42949:SF3">
    <property type="entry name" value="ANAEROBIC GLYCEROL-3-PHOSPHATE DEHYDROGENASE SUBUNIT B"/>
    <property type="match status" value="1"/>
</dbReference>
<protein>
    <submittedName>
        <fullName evidence="4">FAD/NAD(P)-binding oxidoreductase</fullName>
    </submittedName>
</protein>
<evidence type="ECO:0000256" key="1">
    <source>
        <dbReference type="ARBA" id="ARBA00023002"/>
    </source>
</evidence>
<dbReference type="Proteomes" id="UP000195729">
    <property type="component" value="Chromosome"/>
</dbReference>
<evidence type="ECO:0000313" key="7">
    <source>
        <dbReference type="Proteomes" id="UP000195814"/>
    </source>
</evidence>
<dbReference type="InterPro" id="IPR041854">
    <property type="entry name" value="BFD-like_2Fe2S-bd_dom_sf"/>
</dbReference>
<evidence type="ECO:0000259" key="2">
    <source>
        <dbReference type="Pfam" id="PF07992"/>
    </source>
</evidence>
<dbReference type="SUPFAM" id="SSF51905">
    <property type="entry name" value="FAD/NAD(P)-binding domain"/>
    <property type="match status" value="1"/>
</dbReference>
<dbReference type="Pfam" id="PF07992">
    <property type="entry name" value="Pyr_redox_2"/>
    <property type="match status" value="1"/>
</dbReference>
<accession>A0A1Y0LC86</accession>
<dbReference type="AlphaFoldDB" id="A0A1Y0LC86"/>
<dbReference type="EMBL" id="CP015579">
    <property type="protein sequence ID" value="ARU95694.1"/>
    <property type="molecule type" value="Genomic_DNA"/>
</dbReference>
<sequence>MNHFDLIILGAGPAGISAALTAAQHQLNVALFDENPAAGGQVYRAPAIKNSLPRQGEAVTGDNLRQQLADSNVSLFMGHQVWSVTGDFRVDALGPSGPVHFTSRLLLVASGTTERVVPFEGWTLPGVIGLAAATLLLKSQQTLPGKTTLVAGCGPLLAAVAGGTLKAGGEVLAIADIAGKQDWARTLPAMLRRPDILKQSAGYGLPVLRARTPIYSRHTLVRVTEQDGKLLAELAPCDATGNPQPGPRRQILVDCITVGHGLTPSTEITRLLNAGHHYSRESGGFIATIDEQGQTTRPRLFAAGDCTGIYGAAAALRQGVMVALACVSLLKGDDSALLPARKQAEAEWRRVSHFGRKMAGLMALREGHTDSIAADTIVCRCEDVSRADIEAACDAGATEVNQLKAWTRCGMGPCQGRSCGDVASEILARRLNLSRDTAGIFSPRTPLRPLLVSDLTGDFDYADIPIPKAAPL</sequence>
<dbReference type="KEGG" id="tci:A7K98_19425"/>
<feature type="domain" description="FAD/NAD(P)-binding" evidence="2">
    <location>
        <begin position="4"/>
        <end position="319"/>
    </location>
</feature>
<dbReference type="PRINTS" id="PR00368">
    <property type="entry name" value="FADPNR"/>
</dbReference>
<dbReference type="PRINTS" id="PR00469">
    <property type="entry name" value="PNDRDTASEII"/>
</dbReference>
<dbReference type="InterPro" id="IPR017224">
    <property type="entry name" value="Opine_Oxase_asu/HCN_bsu"/>
</dbReference>
<proteinExistence type="predicted"/>
<dbReference type="InterPro" id="IPR036188">
    <property type="entry name" value="FAD/NAD-bd_sf"/>
</dbReference>
<gene>
    <name evidence="4" type="ORF">A7K98_19425</name>
    <name evidence="5" type="ORF">A7K99_19410</name>
</gene>
<evidence type="ECO:0000259" key="3">
    <source>
        <dbReference type="Pfam" id="PF17806"/>
    </source>
</evidence>
<feature type="domain" description="SoxA A3" evidence="3">
    <location>
        <begin position="378"/>
        <end position="453"/>
    </location>
</feature>
<dbReference type="PIRSF" id="PIRSF037495">
    <property type="entry name" value="Opine_OX_OoxA/HcnB"/>
    <property type="match status" value="1"/>
</dbReference>
<dbReference type="InterPro" id="IPR041117">
    <property type="entry name" value="SoxA_A3"/>
</dbReference>
<dbReference type="Gene3D" id="1.10.10.1100">
    <property type="entry name" value="BFD-like [2Fe-2S]-binding domain"/>
    <property type="match status" value="1"/>
</dbReference>
<dbReference type="RefSeq" id="WP_087490046.1">
    <property type="nucleotide sequence ID" value="NZ_CP015579.1"/>
</dbReference>
<dbReference type="GO" id="GO:0016491">
    <property type="term" value="F:oxidoreductase activity"/>
    <property type="evidence" value="ECO:0007669"/>
    <property type="project" value="UniProtKB-KW"/>
</dbReference>
<name>A0A1Y0LC86_TATCI</name>
<dbReference type="CDD" id="cd19946">
    <property type="entry name" value="GlpA-like_Fer2_BFD-like"/>
    <property type="match status" value="1"/>
</dbReference>
<keyword evidence="1" id="KW-0560">Oxidoreductase</keyword>
<dbReference type="InterPro" id="IPR051691">
    <property type="entry name" value="Metab_Enz_Cyan_OpOx_G3PDH"/>
</dbReference>
<dbReference type="Gene3D" id="3.50.50.60">
    <property type="entry name" value="FAD/NAD(P)-binding domain"/>
    <property type="match status" value="2"/>
</dbReference>
<dbReference type="Proteomes" id="UP000195814">
    <property type="component" value="Chromosome"/>
</dbReference>
<dbReference type="PANTHER" id="PTHR42949">
    <property type="entry name" value="ANAEROBIC GLYCEROL-3-PHOSPHATE DEHYDROGENASE SUBUNIT B"/>
    <property type="match status" value="1"/>
</dbReference>
<organism evidence="4 7">
    <name type="scientific">Tatumella citrea</name>
    <name type="common">Pantoea citrea</name>
    <dbReference type="NCBI Taxonomy" id="53336"/>
    <lineage>
        <taxon>Bacteria</taxon>
        <taxon>Pseudomonadati</taxon>
        <taxon>Pseudomonadota</taxon>
        <taxon>Gammaproteobacteria</taxon>
        <taxon>Enterobacterales</taxon>
        <taxon>Erwiniaceae</taxon>
        <taxon>Tatumella</taxon>
    </lineage>
</organism>
<evidence type="ECO:0000313" key="4">
    <source>
        <dbReference type="EMBL" id="ARU95694.1"/>
    </source>
</evidence>
<evidence type="ECO:0000313" key="6">
    <source>
        <dbReference type="Proteomes" id="UP000195729"/>
    </source>
</evidence>
<dbReference type="Pfam" id="PF17806">
    <property type="entry name" value="SO_alpha_A3"/>
    <property type="match status" value="1"/>
</dbReference>
<keyword evidence="6" id="KW-1185">Reference proteome</keyword>
<evidence type="ECO:0000313" key="5">
    <source>
        <dbReference type="EMBL" id="ARU99735.1"/>
    </source>
</evidence>
<reference evidence="6 7" key="1">
    <citation type="submission" date="2016-05" db="EMBL/GenBank/DDBJ databases">
        <title>Complete genome sequence of two 2,5-diketo-D-glunonic acid producing strain Tatumella citrea.</title>
        <authorList>
            <person name="Duan C."/>
            <person name="Yang J."/>
            <person name="Yang S."/>
        </authorList>
    </citation>
    <scope>NUCLEOTIDE SEQUENCE [LARGE SCALE GENOMIC DNA]</scope>
    <source>
        <strain evidence="5 6">ATCC 39140</strain>
        <strain evidence="4 7">DSM 13699</strain>
    </source>
</reference>
<dbReference type="EMBL" id="CP015581">
    <property type="protein sequence ID" value="ARU99735.1"/>
    <property type="molecule type" value="Genomic_DNA"/>
</dbReference>
<dbReference type="OrthoDB" id="9801699at2"/>